<proteinExistence type="predicted"/>
<dbReference type="AlphaFoldDB" id="A0A6J6EGN8"/>
<accession>A0A6J6EGN8</accession>
<organism evidence="1">
    <name type="scientific">freshwater metagenome</name>
    <dbReference type="NCBI Taxonomy" id="449393"/>
    <lineage>
        <taxon>unclassified sequences</taxon>
        <taxon>metagenomes</taxon>
        <taxon>ecological metagenomes</taxon>
    </lineage>
</organism>
<reference evidence="1" key="1">
    <citation type="submission" date="2020-05" db="EMBL/GenBank/DDBJ databases">
        <authorList>
            <person name="Chiriac C."/>
            <person name="Salcher M."/>
            <person name="Ghai R."/>
            <person name="Kavagutti S V."/>
        </authorList>
    </citation>
    <scope>NUCLEOTIDE SEQUENCE</scope>
</reference>
<name>A0A6J6EGN8_9ZZZZ</name>
<gene>
    <name evidence="1" type="ORF">UFOPK1740_00481</name>
</gene>
<dbReference type="PROSITE" id="PS51257">
    <property type="entry name" value="PROKAR_LIPOPROTEIN"/>
    <property type="match status" value="1"/>
</dbReference>
<evidence type="ECO:0000313" key="1">
    <source>
        <dbReference type="EMBL" id="CAB4574629.1"/>
    </source>
</evidence>
<protein>
    <submittedName>
        <fullName evidence="1">Unannotated protein</fullName>
    </submittedName>
</protein>
<dbReference type="EMBL" id="CAEZTU010000013">
    <property type="protein sequence ID" value="CAB4574629.1"/>
    <property type="molecule type" value="Genomic_DNA"/>
</dbReference>
<sequence>MKAKIAFVAPVAALSAVGCANESIETAASDLSKTLETGASAAPSINVETGNAEVDGLVSQLNDLISQAWNWGITTLQGLIEQVPILNQLV</sequence>